<feature type="region of interest" description="Disordered" evidence="1">
    <location>
        <begin position="56"/>
        <end position="88"/>
    </location>
</feature>
<sequence>MPRACGAKVSQDDVCGANVEDLAPRFAITAGDGIIEVDWDSDSACDDVDTSSDSSFDFLDGQAGNVDHGEPASAKKGNRKPCEPKAKHAAKVDSVRKSFGGGTLPEGVWFTKVSKRRARLTTTEEPALIAAPGRRGRCVL</sequence>
<name>A0A7S1JFV5_9EUGL</name>
<organism evidence="2">
    <name type="scientific">Eutreptiella gymnastica</name>
    <dbReference type="NCBI Taxonomy" id="73025"/>
    <lineage>
        <taxon>Eukaryota</taxon>
        <taxon>Discoba</taxon>
        <taxon>Euglenozoa</taxon>
        <taxon>Euglenida</taxon>
        <taxon>Spirocuta</taxon>
        <taxon>Euglenophyceae</taxon>
        <taxon>Eutreptiales</taxon>
        <taxon>Eutreptiaceae</taxon>
        <taxon>Eutreptiella</taxon>
    </lineage>
</organism>
<proteinExistence type="predicted"/>
<gene>
    <name evidence="2" type="ORF">EGYM00392_LOCUS53419</name>
</gene>
<accession>A0A7S1JFV5</accession>
<evidence type="ECO:0000313" key="2">
    <source>
        <dbReference type="EMBL" id="CAD9042242.1"/>
    </source>
</evidence>
<reference evidence="2" key="1">
    <citation type="submission" date="2021-01" db="EMBL/GenBank/DDBJ databases">
        <authorList>
            <person name="Corre E."/>
            <person name="Pelletier E."/>
            <person name="Niang G."/>
            <person name="Scheremetjew M."/>
            <person name="Finn R."/>
            <person name="Kale V."/>
            <person name="Holt S."/>
            <person name="Cochrane G."/>
            <person name="Meng A."/>
            <person name="Brown T."/>
            <person name="Cohen L."/>
        </authorList>
    </citation>
    <scope>NUCLEOTIDE SEQUENCE</scope>
    <source>
        <strain evidence="2">NIES-381</strain>
    </source>
</reference>
<evidence type="ECO:0000256" key="1">
    <source>
        <dbReference type="SAM" id="MobiDB-lite"/>
    </source>
</evidence>
<dbReference type="AlphaFoldDB" id="A0A7S1JFV5"/>
<dbReference type="EMBL" id="HBGA01146018">
    <property type="protein sequence ID" value="CAD9042242.1"/>
    <property type="molecule type" value="Transcribed_RNA"/>
</dbReference>
<protein>
    <submittedName>
        <fullName evidence="2">Uncharacterized protein</fullName>
    </submittedName>
</protein>